<organism evidence="2 3">
    <name type="scientific">Paenibacillus albicereus</name>
    <dbReference type="NCBI Taxonomy" id="2726185"/>
    <lineage>
        <taxon>Bacteria</taxon>
        <taxon>Bacillati</taxon>
        <taxon>Bacillota</taxon>
        <taxon>Bacilli</taxon>
        <taxon>Bacillales</taxon>
        <taxon>Paenibacillaceae</taxon>
        <taxon>Paenibacillus</taxon>
    </lineage>
</organism>
<dbReference type="Pfam" id="PF00903">
    <property type="entry name" value="Glyoxalase"/>
    <property type="match status" value="1"/>
</dbReference>
<dbReference type="InterPro" id="IPR029068">
    <property type="entry name" value="Glyas_Bleomycin-R_OHBP_Dase"/>
</dbReference>
<accession>A0A6H2GTJ6</accession>
<gene>
    <name evidence="2" type="ORF">HGI30_03645</name>
</gene>
<dbReference type="InterPro" id="IPR028973">
    <property type="entry name" value="PhnB-like"/>
</dbReference>
<protein>
    <submittedName>
        <fullName evidence="2">VOC family protein</fullName>
    </submittedName>
</protein>
<dbReference type="Proteomes" id="UP000502136">
    <property type="component" value="Chromosome"/>
</dbReference>
<evidence type="ECO:0000313" key="2">
    <source>
        <dbReference type="EMBL" id="QJC50753.1"/>
    </source>
</evidence>
<dbReference type="SUPFAM" id="SSF54593">
    <property type="entry name" value="Glyoxalase/Bleomycin resistance protein/Dihydroxybiphenyl dioxygenase"/>
    <property type="match status" value="1"/>
</dbReference>
<dbReference type="Gene3D" id="3.10.180.10">
    <property type="entry name" value="2,3-Dihydroxybiphenyl 1,2-Dioxygenase, domain 1"/>
    <property type="match status" value="1"/>
</dbReference>
<dbReference type="KEGG" id="palr:HGI30_03645"/>
<evidence type="ECO:0000313" key="3">
    <source>
        <dbReference type="Proteomes" id="UP000502136"/>
    </source>
</evidence>
<name>A0A6H2GTJ6_9BACL</name>
<reference evidence="2 3" key="1">
    <citation type="submission" date="2020-04" db="EMBL/GenBank/DDBJ databases">
        <title>Novel Paenibacillus strain UniB2 isolated from commercial digestive syrup.</title>
        <authorList>
            <person name="Thorat V."/>
            <person name="Kirdat K."/>
            <person name="Tiwarekar B."/>
            <person name="Yadav A."/>
        </authorList>
    </citation>
    <scope>NUCLEOTIDE SEQUENCE [LARGE SCALE GENOMIC DNA]</scope>
    <source>
        <strain evidence="2 3">UniB2</strain>
    </source>
</reference>
<dbReference type="PANTHER" id="PTHR33990:SF1">
    <property type="entry name" value="PROTEIN YJDN"/>
    <property type="match status" value="1"/>
</dbReference>
<sequence length="133" mass="14662">MAKLTPYLMSSNARQQAEFYVEALGGEILSVMTHDQMPGAGPDATDKVIHMTIIAGGVTMFLADGFQPLQPGSNMYLSLEFADEGDARSAFDRLSQDGQIRHPLEQAFWGTLFGQLTDRFGVNWMITTEQPSE</sequence>
<dbReference type="EMBL" id="CP051428">
    <property type="protein sequence ID" value="QJC50753.1"/>
    <property type="molecule type" value="Genomic_DNA"/>
</dbReference>
<feature type="domain" description="Glyoxalase/fosfomycin resistance/dioxygenase" evidence="1">
    <location>
        <begin position="12"/>
        <end position="126"/>
    </location>
</feature>
<evidence type="ECO:0000259" key="1">
    <source>
        <dbReference type="Pfam" id="PF00903"/>
    </source>
</evidence>
<dbReference type="PANTHER" id="PTHR33990">
    <property type="entry name" value="PROTEIN YJDN-RELATED"/>
    <property type="match status" value="1"/>
</dbReference>
<dbReference type="InterPro" id="IPR004360">
    <property type="entry name" value="Glyas_Fos-R_dOase_dom"/>
</dbReference>
<dbReference type="RefSeq" id="WP_168906408.1">
    <property type="nucleotide sequence ID" value="NZ_CP051428.1"/>
</dbReference>
<dbReference type="CDD" id="cd06588">
    <property type="entry name" value="PhnB_like"/>
    <property type="match status" value="1"/>
</dbReference>
<dbReference type="AlphaFoldDB" id="A0A6H2GTJ6"/>
<proteinExistence type="predicted"/>
<keyword evidence="3" id="KW-1185">Reference proteome</keyword>